<feature type="region of interest" description="Disordered" evidence="1">
    <location>
        <begin position="182"/>
        <end position="213"/>
    </location>
</feature>
<evidence type="ECO:0000313" key="3">
    <source>
        <dbReference type="EMBL" id="KAG8465695.1"/>
    </source>
</evidence>
<reference evidence="3" key="1">
    <citation type="submission" date="2021-05" db="EMBL/GenBank/DDBJ databases">
        <title>The genome of the haptophyte Pavlova lutheri (Diacronema luteri, Pavlovales) - a model for lipid biosynthesis in eukaryotic algae.</title>
        <authorList>
            <person name="Hulatt C.J."/>
            <person name="Posewitz M.C."/>
        </authorList>
    </citation>
    <scope>NUCLEOTIDE SEQUENCE</scope>
    <source>
        <strain evidence="3">NIVA-4/92</strain>
    </source>
</reference>
<sequence>MRVAAGVLLAIVSRPATGAEDRRGRETRTRREESVRFEPAWPEIKRRYVTPFVTSALDDVRRSRDLVSVVAIRSIDSARQRLSGGWLPHGAGESARLAGRSAREAVHVAFWGPTSRRFFFAPLGLACCATSASLLLGASALRALELAARAAVSVTTDLAQQAALFAQFANAVAAGRIAEPVRLPSLPPPRVPTADGAGPEGGTGSTAGADRPVPVVDPPDGRPVLDPQLHATAVGEVHLNGQGVEGGPVGEADDAFERAVRATDGERDDERAADAKAVMREPSPAAVALAGRARGPRILRGWRPRLSRV</sequence>
<comment type="caution">
    <text evidence="3">The sequence shown here is derived from an EMBL/GenBank/DDBJ whole genome shotgun (WGS) entry which is preliminary data.</text>
</comment>
<evidence type="ECO:0000313" key="4">
    <source>
        <dbReference type="Proteomes" id="UP000751190"/>
    </source>
</evidence>
<name>A0A8J6CDC3_DIALT</name>
<keyword evidence="2" id="KW-0732">Signal</keyword>
<evidence type="ECO:0000256" key="2">
    <source>
        <dbReference type="SAM" id="SignalP"/>
    </source>
</evidence>
<dbReference type="Proteomes" id="UP000751190">
    <property type="component" value="Unassembled WGS sequence"/>
</dbReference>
<proteinExistence type="predicted"/>
<keyword evidence="4" id="KW-1185">Reference proteome</keyword>
<protein>
    <submittedName>
        <fullName evidence="3">Uncharacterized protein</fullName>
    </submittedName>
</protein>
<organism evidence="3 4">
    <name type="scientific">Diacronema lutheri</name>
    <name type="common">Unicellular marine alga</name>
    <name type="synonym">Monochrysis lutheri</name>
    <dbReference type="NCBI Taxonomy" id="2081491"/>
    <lineage>
        <taxon>Eukaryota</taxon>
        <taxon>Haptista</taxon>
        <taxon>Haptophyta</taxon>
        <taxon>Pavlovophyceae</taxon>
        <taxon>Pavlovales</taxon>
        <taxon>Pavlovaceae</taxon>
        <taxon>Diacronema</taxon>
    </lineage>
</organism>
<dbReference type="AlphaFoldDB" id="A0A8J6CDC3"/>
<evidence type="ECO:0000256" key="1">
    <source>
        <dbReference type="SAM" id="MobiDB-lite"/>
    </source>
</evidence>
<dbReference type="OrthoDB" id="10667755at2759"/>
<feature type="signal peptide" evidence="2">
    <location>
        <begin position="1"/>
        <end position="18"/>
    </location>
</feature>
<feature type="chain" id="PRO_5035299306" evidence="2">
    <location>
        <begin position="19"/>
        <end position="309"/>
    </location>
</feature>
<accession>A0A8J6CDC3</accession>
<dbReference type="EMBL" id="JAGTXO010000010">
    <property type="protein sequence ID" value="KAG8465695.1"/>
    <property type="molecule type" value="Genomic_DNA"/>
</dbReference>
<gene>
    <name evidence="3" type="ORF">KFE25_003002</name>
</gene>